<keyword evidence="2" id="KW-0645">Protease</keyword>
<sequence>MIQVDVVRQPSGRISSFTMEGHAEFAEHGKDLVCAGATAVSFGALNAILSLTDAKLGIEQGEEGGLLRCLVPEDLPADIDEKVQLLLEGMVVSLQTIEREYSKYINITFH</sequence>
<evidence type="ECO:0000313" key="8">
    <source>
        <dbReference type="Proteomes" id="UP000092578"/>
    </source>
</evidence>
<organism evidence="7 8">
    <name type="scientific">Pseudobacillus wudalianchiensis</name>
    <dbReference type="NCBI Taxonomy" id="1743143"/>
    <lineage>
        <taxon>Bacteria</taxon>
        <taxon>Bacillati</taxon>
        <taxon>Bacillota</taxon>
        <taxon>Bacilli</taxon>
        <taxon>Bacillales</taxon>
        <taxon>Bacillaceae</taxon>
        <taxon>Pseudobacillus</taxon>
    </lineage>
</organism>
<evidence type="ECO:0000313" key="7">
    <source>
        <dbReference type="EMBL" id="OCA92414.1"/>
    </source>
</evidence>
<dbReference type="GO" id="GO:0006508">
    <property type="term" value="P:proteolysis"/>
    <property type="evidence" value="ECO:0007669"/>
    <property type="project" value="UniProtKB-KW"/>
</dbReference>
<reference evidence="8" key="1">
    <citation type="submission" date="2016-05" db="EMBL/GenBank/DDBJ databases">
        <authorList>
            <person name="Liu B."/>
            <person name="Wang J."/>
            <person name="Zhu Y."/>
            <person name="Liu G."/>
            <person name="Chen Q."/>
            <person name="Chen Z."/>
            <person name="Lan J."/>
            <person name="Che J."/>
            <person name="Ge C."/>
            <person name="Shi H."/>
            <person name="Pan Z."/>
            <person name="Liu X."/>
        </authorList>
    </citation>
    <scope>NUCLEOTIDE SEQUENCE [LARGE SCALE GENOMIC DNA]</scope>
    <source>
        <strain evidence="8">FJAT-27215</strain>
    </source>
</reference>
<keyword evidence="8" id="KW-1185">Reference proteome</keyword>
<comment type="similarity">
    <text evidence="5">Belongs to the Prp family.</text>
</comment>
<keyword evidence="1" id="KW-0690">Ribosome biogenesis</keyword>
<keyword evidence="3" id="KW-0378">Hydrolase</keyword>
<dbReference type="NCBIfam" id="NF011126">
    <property type="entry name" value="PRK14553.1-6"/>
    <property type="match status" value="1"/>
</dbReference>
<dbReference type="InterPro" id="IPR036764">
    <property type="entry name" value="Peptidase_Prp_sf"/>
</dbReference>
<evidence type="ECO:0000256" key="4">
    <source>
        <dbReference type="ARBA" id="ARBA00022807"/>
    </source>
</evidence>
<evidence type="ECO:0000256" key="2">
    <source>
        <dbReference type="ARBA" id="ARBA00022670"/>
    </source>
</evidence>
<dbReference type="Pfam" id="PF04327">
    <property type="entry name" value="Peptidase_Prp"/>
    <property type="match status" value="1"/>
</dbReference>
<dbReference type="GO" id="GO:0008234">
    <property type="term" value="F:cysteine-type peptidase activity"/>
    <property type="evidence" value="ECO:0007669"/>
    <property type="project" value="UniProtKB-KW"/>
</dbReference>
<gene>
    <name evidence="7" type="ORF">A8F95_01490</name>
</gene>
<comment type="caution">
    <text evidence="7">The sequence shown here is derived from an EMBL/GenBank/DDBJ whole genome shotgun (WGS) entry which is preliminary data.</text>
</comment>
<dbReference type="PANTHER" id="PTHR39178">
    <property type="entry name" value="HYPOTHETICAL RIBOSOME-ASSOCIATED PROTEIN"/>
    <property type="match status" value="1"/>
</dbReference>
<name>A0A1B9B8I4_9BACI</name>
<proteinExistence type="inferred from homology"/>
<evidence type="ECO:0000256" key="5">
    <source>
        <dbReference type="ARBA" id="ARBA00044503"/>
    </source>
</evidence>
<dbReference type="RefSeq" id="WP_065408924.1">
    <property type="nucleotide sequence ID" value="NZ_MAYT01000001.1"/>
</dbReference>
<accession>A0A1B9B8I4</accession>
<dbReference type="GO" id="GO:0042254">
    <property type="term" value="P:ribosome biogenesis"/>
    <property type="evidence" value="ECO:0007669"/>
    <property type="project" value="UniProtKB-KW"/>
</dbReference>
<keyword evidence="4" id="KW-0788">Thiol protease</keyword>
<dbReference type="CDD" id="cd16332">
    <property type="entry name" value="Prp-like"/>
    <property type="match status" value="1"/>
</dbReference>
<protein>
    <recommendedName>
        <fullName evidence="6">Ribosomal processing cysteine protease Prp</fullName>
    </recommendedName>
</protein>
<evidence type="ECO:0000256" key="3">
    <source>
        <dbReference type="ARBA" id="ARBA00022801"/>
    </source>
</evidence>
<evidence type="ECO:0000256" key="6">
    <source>
        <dbReference type="ARBA" id="ARBA00044538"/>
    </source>
</evidence>
<evidence type="ECO:0000256" key="1">
    <source>
        <dbReference type="ARBA" id="ARBA00022517"/>
    </source>
</evidence>
<dbReference type="AlphaFoldDB" id="A0A1B9B8I4"/>
<dbReference type="SUPFAM" id="SSF118010">
    <property type="entry name" value="TM1457-like"/>
    <property type="match status" value="1"/>
</dbReference>
<dbReference type="InterPro" id="IPR007422">
    <property type="entry name" value="Peptidase_Prp"/>
</dbReference>
<dbReference type="Gene3D" id="3.30.70.1490">
    <property type="entry name" value="Cysteine protease Prp"/>
    <property type="match status" value="1"/>
</dbReference>
<dbReference type="Proteomes" id="UP000092578">
    <property type="component" value="Unassembled WGS sequence"/>
</dbReference>
<dbReference type="PANTHER" id="PTHR39178:SF1">
    <property type="entry name" value="RIBOSOMAL-PROCESSING CYSTEINE PROTEASE PRP"/>
    <property type="match status" value="1"/>
</dbReference>
<dbReference type="EMBL" id="MAYT01000001">
    <property type="protein sequence ID" value="OCA92414.1"/>
    <property type="molecule type" value="Genomic_DNA"/>
</dbReference>